<feature type="domain" description="Transglycosylase SLT" evidence="3">
    <location>
        <begin position="61"/>
        <end position="169"/>
    </location>
</feature>
<accession>A0A076PQQ4</accession>
<evidence type="ECO:0000256" key="1">
    <source>
        <dbReference type="ARBA" id="ARBA00007734"/>
    </source>
</evidence>
<evidence type="ECO:0000256" key="2">
    <source>
        <dbReference type="SAM" id="SignalP"/>
    </source>
</evidence>
<evidence type="ECO:0000259" key="3">
    <source>
        <dbReference type="Pfam" id="PF01464"/>
    </source>
</evidence>
<dbReference type="CDD" id="cd00254">
    <property type="entry name" value="LT-like"/>
    <property type="match status" value="1"/>
</dbReference>
<dbReference type="RefSeq" id="WP_019042142.1">
    <property type="nucleotide sequence ID" value="NZ_CP006704.1"/>
</dbReference>
<dbReference type="HOGENOM" id="CLU_121341_0_0_4"/>
<dbReference type="InterPro" id="IPR008258">
    <property type="entry name" value="Transglycosylase_SLT_dom_1"/>
</dbReference>
<dbReference type="PANTHER" id="PTHR37423">
    <property type="entry name" value="SOLUBLE LYTIC MUREIN TRANSGLYCOSYLASE-RELATED"/>
    <property type="match status" value="1"/>
</dbReference>
<feature type="chain" id="PRO_5001716581" evidence="2">
    <location>
        <begin position="26"/>
        <end position="193"/>
    </location>
</feature>
<protein>
    <submittedName>
        <fullName evidence="4">Lytic transglycosylase</fullName>
    </submittedName>
</protein>
<keyword evidence="2" id="KW-0732">Signal</keyword>
<dbReference type="Proteomes" id="UP000028782">
    <property type="component" value="Chromosome"/>
</dbReference>
<sequence>MFSLAHITRNLLLATLVAAPGLSLAQLPPKKLPTYDCLRGNSRSAHCEQLLRNYWQHEPAIRAIAVHYGLEPALLMALVAIESQFNSRARSPAGALGLTQVMPDTARGEGLRDPKVNLYQPELGLATGAAYLRKMWFEFRDWELALAAYNAGPGAVRKHKGIPPYRETQAYVPMVLALYREFAWADAMARASK</sequence>
<gene>
    <name evidence="4" type="ORF">O987_14565</name>
</gene>
<evidence type="ECO:0000313" key="5">
    <source>
        <dbReference type="Proteomes" id="UP000028782"/>
    </source>
</evidence>
<dbReference type="Pfam" id="PF01464">
    <property type="entry name" value="SLT"/>
    <property type="match status" value="1"/>
</dbReference>
<dbReference type="KEGG" id="ctes:O987_14565"/>
<evidence type="ECO:0000313" key="4">
    <source>
        <dbReference type="EMBL" id="AIJ47026.1"/>
    </source>
</evidence>
<dbReference type="PANTHER" id="PTHR37423:SF2">
    <property type="entry name" value="MEMBRANE-BOUND LYTIC MUREIN TRANSGLYCOSYLASE C"/>
    <property type="match status" value="1"/>
</dbReference>
<dbReference type="SUPFAM" id="SSF53955">
    <property type="entry name" value="Lysozyme-like"/>
    <property type="match status" value="1"/>
</dbReference>
<dbReference type="InterPro" id="IPR023346">
    <property type="entry name" value="Lysozyme-like_dom_sf"/>
</dbReference>
<comment type="similarity">
    <text evidence="1">Belongs to the transglycosylase Slt family.</text>
</comment>
<dbReference type="EMBL" id="CP006704">
    <property type="protein sequence ID" value="AIJ47026.1"/>
    <property type="molecule type" value="Genomic_DNA"/>
</dbReference>
<proteinExistence type="inferred from homology"/>
<organism evidence="4 5">
    <name type="scientific">Comamonas testosteroni TK102</name>
    <dbReference type="NCBI Taxonomy" id="1392005"/>
    <lineage>
        <taxon>Bacteria</taxon>
        <taxon>Pseudomonadati</taxon>
        <taxon>Pseudomonadota</taxon>
        <taxon>Betaproteobacteria</taxon>
        <taxon>Burkholderiales</taxon>
        <taxon>Comamonadaceae</taxon>
        <taxon>Comamonas</taxon>
    </lineage>
</organism>
<name>A0A076PQQ4_COMTE</name>
<feature type="signal peptide" evidence="2">
    <location>
        <begin position="1"/>
        <end position="25"/>
    </location>
</feature>
<reference evidence="4 5" key="1">
    <citation type="journal article" date="2014" name="Genome Announc.">
        <title>Complete Genome Sequence of Polychlorinated Biphenyl Degrader Comamonas testosteroni TK102 (NBRC 109938).</title>
        <authorList>
            <person name="Fukuda K."/>
            <person name="Hosoyama A."/>
            <person name="Tsuchikane K."/>
            <person name="Ohji S."/>
            <person name="Yamazoe A."/>
            <person name="Fujita N."/>
            <person name="Shintani M."/>
            <person name="Kimbara K."/>
        </authorList>
    </citation>
    <scope>NUCLEOTIDE SEQUENCE [LARGE SCALE GENOMIC DNA]</scope>
    <source>
        <strain evidence="4">TK102</strain>
    </source>
</reference>
<dbReference type="AlphaFoldDB" id="A0A076PQQ4"/>
<dbReference type="Gene3D" id="1.10.530.10">
    <property type="match status" value="1"/>
</dbReference>